<dbReference type="InterPro" id="IPR036291">
    <property type="entry name" value="NAD(P)-bd_dom_sf"/>
</dbReference>
<dbReference type="OrthoDB" id="542013at2759"/>
<dbReference type="InterPro" id="IPR002347">
    <property type="entry name" value="SDR_fam"/>
</dbReference>
<evidence type="ECO:0000313" key="2">
    <source>
        <dbReference type="EMBL" id="KAF4632335.1"/>
    </source>
</evidence>
<organism evidence="2 3">
    <name type="scientific">Cudoniella acicularis</name>
    <dbReference type="NCBI Taxonomy" id="354080"/>
    <lineage>
        <taxon>Eukaryota</taxon>
        <taxon>Fungi</taxon>
        <taxon>Dikarya</taxon>
        <taxon>Ascomycota</taxon>
        <taxon>Pezizomycotina</taxon>
        <taxon>Leotiomycetes</taxon>
        <taxon>Helotiales</taxon>
        <taxon>Tricladiaceae</taxon>
        <taxon>Cudoniella</taxon>
    </lineage>
</organism>
<dbReference type="Gene3D" id="3.40.50.720">
    <property type="entry name" value="NAD(P)-binding Rossmann-like Domain"/>
    <property type="match status" value="1"/>
</dbReference>
<evidence type="ECO:0000313" key="3">
    <source>
        <dbReference type="Proteomes" id="UP000566819"/>
    </source>
</evidence>
<reference evidence="2 3" key="1">
    <citation type="submission" date="2020-03" db="EMBL/GenBank/DDBJ databases">
        <title>Draft Genome Sequence of Cudoniella acicularis.</title>
        <authorList>
            <person name="Buettner E."/>
            <person name="Kellner H."/>
        </authorList>
    </citation>
    <scope>NUCLEOTIDE SEQUENCE [LARGE SCALE GENOMIC DNA]</scope>
    <source>
        <strain evidence="2 3">DSM 108380</strain>
    </source>
</reference>
<comment type="caution">
    <text evidence="2">The sequence shown here is derived from an EMBL/GenBank/DDBJ whole genome shotgun (WGS) entry which is preliminary data.</text>
</comment>
<dbReference type="GO" id="GO:0016491">
    <property type="term" value="F:oxidoreductase activity"/>
    <property type="evidence" value="ECO:0007669"/>
    <property type="project" value="UniProtKB-KW"/>
</dbReference>
<sequence length="326" mass="35976">MSFFQLLKNQWTPLPYPEASFDGKTIIVTGANIGLGLEAARHFTRLGAAKVILACRSIAKGEAAVHSIEESTGRKGVCEVWQVDLGNYDSVKEFCSRAAGLQRLDVVCENAGVASGTYSQSEGTENTIAVNVIGTFLMALNLLPVLRRSGKKFGVLPRLAITSSEVHQWAKFVERHEESIFEALKKNDPERMKDRYQVSKLLEVFFVRSLAAKMQEGTHSNEPVVLNCFTPGLCHSALGRSVTGIAGLIFYFMKLLLAKSTEMGSRTIVKAAEMGEESHGKYMNLCAIGEPSEFVRSEEGKKTQERVWDELIEILEKIQPGISKNI</sequence>
<dbReference type="PANTHER" id="PTHR43157:SF31">
    <property type="entry name" value="PHOSPHATIDYLINOSITOL-GLYCAN BIOSYNTHESIS CLASS F PROTEIN"/>
    <property type="match status" value="1"/>
</dbReference>
<dbReference type="PANTHER" id="PTHR43157">
    <property type="entry name" value="PHOSPHATIDYLINOSITOL-GLYCAN BIOSYNTHESIS CLASS F PROTEIN-RELATED"/>
    <property type="match status" value="1"/>
</dbReference>
<gene>
    <name evidence="2" type="ORF">G7Y89_g5794</name>
</gene>
<keyword evidence="3" id="KW-1185">Reference proteome</keyword>
<dbReference type="Proteomes" id="UP000566819">
    <property type="component" value="Unassembled WGS sequence"/>
</dbReference>
<name>A0A8H4RP04_9HELO</name>
<dbReference type="AlphaFoldDB" id="A0A8H4RP04"/>
<dbReference type="SUPFAM" id="SSF51735">
    <property type="entry name" value="NAD(P)-binding Rossmann-fold domains"/>
    <property type="match status" value="1"/>
</dbReference>
<dbReference type="Pfam" id="PF00106">
    <property type="entry name" value="adh_short"/>
    <property type="match status" value="1"/>
</dbReference>
<protein>
    <recommendedName>
        <fullName evidence="4">NAD(P)-binding protein</fullName>
    </recommendedName>
</protein>
<evidence type="ECO:0000256" key="1">
    <source>
        <dbReference type="ARBA" id="ARBA00023002"/>
    </source>
</evidence>
<dbReference type="PRINTS" id="PR00081">
    <property type="entry name" value="GDHRDH"/>
</dbReference>
<proteinExistence type="predicted"/>
<evidence type="ECO:0008006" key="4">
    <source>
        <dbReference type="Google" id="ProtNLM"/>
    </source>
</evidence>
<keyword evidence="1" id="KW-0560">Oxidoreductase</keyword>
<dbReference type="EMBL" id="JAAMPI010000356">
    <property type="protein sequence ID" value="KAF4632335.1"/>
    <property type="molecule type" value="Genomic_DNA"/>
</dbReference>
<accession>A0A8H4RP04</accession>